<evidence type="ECO:0000313" key="1">
    <source>
        <dbReference type="EMBL" id="KAI4471875.1"/>
    </source>
</evidence>
<name>A0ACB9TYF4_HOLOL</name>
<dbReference type="Proteomes" id="UP001056778">
    <property type="component" value="Chromosome 1"/>
</dbReference>
<keyword evidence="2" id="KW-1185">Reference proteome</keyword>
<accession>A0ACB9TYF4</accession>
<proteinExistence type="predicted"/>
<comment type="caution">
    <text evidence="1">The sequence shown here is derived from an EMBL/GenBank/DDBJ whole genome shotgun (WGS) entry which is preliminary data.</text>
</comment>
<reference evidence="1" key="1">
    <citation type="submission" date="2022-04" db="EMBL/GenBank/DDBJ databases">
        <title>Chromosome-scale genome assembly of Holotrichia oblita Faldermann.</title>
        <authorList>
            <person name="Rongchong L."/>
        </authorList>
    </citation>
    <scope>NUCLEOTIDE SEQUENCE</scope>
    <source>
        <strain evidence="1">81SQS9</strain>
    </source>
</reference>
<sequence>MGLCSKIFLVIGGISVVLIGLKINSLLEVPPMPVLEETWWGPGQAKKVDTSIRPFKIDIPEKVITDLTQRLKNARPFTPPLEGIQQQYGMNTKLLSEIVEFWKTKYDWKERQTFLNQYPQFKTNIQGLDIHFLHVKPTNTKGLKVLPLLLLHGWPGSIREFYELIPLLTTPQPGKDFIFEVIAPSLPGYGFSDAAAKPGLGTLNIGLIFKNLMHRLGFKKFYIQGGDWGALILSNMATVFPEEVLGAHSNACVALNDNPIVNFKLLLGSIFPSLVVSKEHESKMYPLSKNFEFGLTEGGYMHIQATKPDTVGIGLNDSPVGLAAYILEKFTSWTNRDWINRMDGGLLMKYDYTKLLDNVMIYWVTNSITTSARLYAESFGKEFWELRLGRCIIFIILQNSNLIGVFFSDFSIPITAPTACAKFENDIGIYQSDEVLNLKFTNLLQSTDFSDGGHFAALEVPQLLAKDMWSAFEKFLNYYKK</sequence>
<protein>
    <submittedName>
        <fullName evidence="1">Epoxide hydrolase 1-related</fullName>
    </submittedName>
</protein>
<organism evidence="1 2">
    <name type="scientific">Holotrichia oblita</name>
    <name type="common">Chafer beetle</name>
    <dbReference type="NCBI Taxonomy" id="644536"/>
    <lineage>
        <taxon>Eukaryota</taxon>
        <taxon>Metazoa</taxon>
        <taxon>Ecdysozoa</taxon>
        <taxon>Arthropoda</taxon>
        <taxon>Hexapoda</taxon>
        <taxon>Insecta</taxon>
        <taxon>Pterygota</taxon>
        <taxon>Neoptera</taxon>
        <taxon>Endopterygota</taxon>
        <taxon>Coleoptera</taxon>
        <taxon>Polyphaga</taxon>
        <taxon>Scarabaeiformia</taxon>
        <taxon>Scarabaeidae</taxon>
        <taxon>Melolonthinae</taxon>
        <taxon>Holotrichia</taxon>
    </lineage>
</organism>
<dbReference type="EMBL" id="CM043015">
    <property type="protein sequence ID" value="KAI4471875.1"/>
    <property type="molecule type" value="Genomic_DNA"/>
</dbReference>
<evidence type="ECO:0000313" key="2">
    <source>
        <dbReference type="Proteomes" id="UP001056778"/>
    </source>
</evidence>
<keyword evidence="1" id="KW-0378">Hydrolase</keyword>
<gene>
    <name evidence="1" type="ORF">MML48_1g12485</name>
</gene>